<feature type="compositionally biased region" description="Basic and acidic residues" evidence="1">
    <location>
        <begin position="155"/>
        <end position="169"/>
    </location>
</feature>
<accession>A0A345MJR1</accession>
<proteinExistence type="predicted"/>
<sequence length="293" mass="33000">MKKAKYNLSKSSVDRLMNNLTKVALGEADESFTGLKEAELNTAFVKSMTKVKGLDDVEERNDHLSRLYQGFLNMYGFTSMYDMYVYAMSCDLIPEGVTKSKDYSKLVPVKRKIIRNGKETEVTVYEDPNKDNKDKDDDSSKETNQGEGRSRPRHARELRGKVQERKDHKQVAKLKLETVHFPKAKQFKESSDFYLEIRGDEGSLEGVVGYSVKGEYLHMDFYISSGKVSGVATRGLGELLGLALKNRKGVQVEDQPEARPVFTQFGMSYDGGVWSISYTDLQEAFGESGSSRG</sequence>
<evidence type="ECO:0000313" key="3">
    <source>
        <dbReference type="Proteomes" id="UP000260425"/>
    </source>
</evidence>
<keyword evidence="3" id="KW-1185">Reference proteome</keyword>
<protein>
    <submittedName>
        <fullName evidence="2">Uncharacterized protein</fullName>
    </submittedName>
</protein>
<organismHost>
    <name type="scientific">Bacillus subtilis</name>
    <dbReference type="NCBI Taxonomy" id="1423"/>
</organismHost>
<dbReference type="Proteomes" id="UP000260425">
    <property type="component" value="Segment"/>
</dbReference>
<organism evidence="2 3">
    <name type="scientific">Bacillus phage BSP38</name>
    <dbReference type="NCBI Taxonomy" id="2283013"/>
    <lineage>
        <taxon>Viruses</taxon>
        <taxon>Duplodnaviria</taxon>
        <taxon>Heunggongvirae</taxon>
        <taxon>Uroviricota</taxon>
        <taxon>Caudoviricetes</taxon>
        <taxon>Herelleviridae</taxon>
        <taxon>Bastillevirinae</taxon>
        <taxon>Jeonjuvirus</taxon>
        <taxon>Jeonjuvirus BSP38</taxon>
    </lineage>
</organism>
<gene>
    <name evidence="2" type="ORF">BSP38_051</name>
</gene>
<feature type="compositionally biased region" description="Basic and acidic residues" evidence="1">
    <location>
        <begin position="121"/>
        <end position="141"/>
    </location>
</feature>
<evidence type="ECO:0000313" key="2">
    <source>
        <dbReference type="EMBL" id="AXH71093.1"/>
    </source>
</evidence>
<reference evidence="2 3" key="1">
    <citation type="submission" date="2018-07" db="EMBL/GenBank/DDBJ databases">
        <title>Complete nucleotide sequence of Bacillus phage BSP38.</title>
        <authorList>
            <person name="Ghosh K."/>
            <person name="Kim K.-P."/>
        </authorList>
    </citation>
    <scope>NUCLEOTIDE SEQUENCE [LARGE SCALE GENOMIC DNA]</scope>
</reference>
<name>A0A345MJR1_BPBSP</name>
<feature type="region of interest" description="Disordered" evidence="1">
    <location>
        <begin position="121"/>
        <end position="169"/>
    </location>
</feature>
<dbReference type="EMBL" id="MH606185">
    <property type="protein sequence ID" value="AXH71093.1"/>
    <property type="molecule type" value="Genomic_DNA"/>
</dbReference>
<evidence type="ECO:0000256" key="1">
    <source>
        <dbReference type="SAM" id="MobiDB-lite"/>
    </source>
</evidence>